<dbReference type="Proteomes" id="UP001597115">
    <property type="component" value="Unassembled WGS sequence"/>
</dbReference>
<dbReference type="CDD" id="cd00207">
    <property type="entry name" value="fer2"/>
    <property type="match status" value="1"/>
</dbReference>
<evidence type="ECO:0000259" key="7">
    <source>
        <dbReference type="PROSITE" id="PS51085"/>
    </source>
</evidence>
<comment type="caution">
    <text evidence="8">The sequence shown here is derived from an EMBL/GenBank/DDBJ whole genome shotgun (WGS) entry which is preliminary data.</text>
</comment>
<dbReference type="InterPro" id="IPR012675">
    <property type="entry name" value="Beta-grasp_dom_sf"/>
</dbReference>
<dbReference type="InterPro" id="IPR036010">
    <property type="entry name" value="2Fe-2S_ferredoxin-like_sf"/>
</dbReference>
<organism evidence="8 9">
    <name type="scientific">Sphingomonas tabacisoli</name>
    <dbReference type="NCBI Taxonomy" id="2249466"/>
    <lineage>
        <taxon>Bacteria</taxon>
        <taxon>Pseudomonadati</taxon>
        <taxon>Pseudomonadota</taxon>
        <taxon>Alphaproteobacteria</taxon>
        <taxon>Sphingomonadales</taxon>
        <taxon>Sphingomonadaceae</taxon>
        <taxon>Sphingomonas</taxon>
    </lineage>
</organism>
<protein>
    <submittedName>
        <fullName evidence="8">2Fe-2S iron-sulfur cluster-binding protein</fullName>
    </submittedName>
</protein>
<keyword evidence="3" id="KW-0479">Metal-binding</keyword>
<dbReference type="PROSITE" id="PS51085">
    <property type="entry name" value="2FE2S_FER_2"/>
    <property type="match status" value="1"/>
</dbReference>
<evidence type="ECO:0000256" key="3">
    <source>
        <dbReference type="ARBA" id="ARBA00022723"/>
    </source>
</evidence>
<evidence type="ECO:0000256" key="1">
    <source>
        <dbReference type="ARBA" id="ARBA00010914"/>
    </source>
</evidence>
<evidence type="ECO:0000256" key="5">
    <source>
        <dbReference type="ARBA" id="ARBA00023014"/>
    </source>
</evidence>
<evidence type="ECO:0000313" key="8">
    <source>
        <dbReference type="EMBL" id="MFD1613272.1"/>
    </source>
</evidence>
<feature type="domain" description="2Fe-2S ferredoxin-type" evidence="7">
    <location>
        <begin position="2"/>
        <end position="107"/>
    </location>
</feature>
<evidence type="ECO:0000313" key="9">
    <source>
        <dbReference type="Proteomes" id="UP001597115"/>
    </source>
</evidence>
<dbReference type="RefSeq" id="WP_380891197.1">
    <property type="nucleotide sequence ID" value="NZ_JBHUDY010000002.1"/>
</dbReference>
<keyword evidence="5" id="KW-0411">Iron-sulfur</keyword>
<dbReference type="EMBL" id="JBHUDY010000002">
    <property type="protein sequence ID" value="MFD1613272.1"/>
    <property type="molecule type" value="Genomic_DNA"/>
</dbReference>
<keyword evidence="2" id="KW-0001">2Fe-2S</keyword>
<accession>A0ABW4I6X5</accession>
<dbReference type="SUPFAM" id="SSF54292">
    <property type="entry name" value="2Fe-2S ferredoxin-like"/>
    <property type="match status" value="1"/>
</dbReference>
<gene>
    <name evidence="8" type="ORF">ACFSCW_15810</name>
</gene>
<reference evidence="9" key="1">
    <citation type="journal article" date="2019" name="Int. J. Syst. Evol. Microbiol.">
        <title>The Global Catalogue of Microorganisms (GCM) 10K type strain sequencing project: providing services to taxonomists for standard genome sequencing and annotation.</title>
        <authorList>
            <consortium name="The Broad Institute Genomics Platform"/>
            <consortium name="The Broad Institute Genome Sequencing Center for Infectious Disease"/>
            <person name="Wu L."/>
            <person name="Ma J."/>
        </authorList>
    </citation>
    <scope>NUCLEOTIDE SEQUENCE [LARGE SCALE GENOMIC DNA]</scope>
    <source>
        <strain evidence="9">CGMCC 1.16275</strain>
    </source>
</reference>
<dbReference type="Gene3D" id="3.10.20.30">
    <property type="match status" value="1"/>
</dbReference>
<dbReference type="InterPro" id="IPR001041">
    <property type="entry name" value="2Fe-2S_ferredoxin-type"/>
</dbReference>
<comment type="similarity">
    <text evidence="1">Belongs to the adrenodoxin/putidaredoxin family.</text>
</comment>
<dbReference type="InterPro" id="IPR001055">
    <property type="entry name" value="Adrenodoxin-like"/>
</dbReference>
<dbReference type="PANTHER" id="PTHR23426">
    <property type="entry name" value="FERREDOXIN/ADRENODOXIN"/>
    <property type="match status" value="1"/>
</dbReference>
<dbReference type="Pfam" id="PF00111">
    <property type="entry name" value="Fer2"/>
    <property type="match status" value="1"/>
</dbReference>
<comment type="cofactor">
    <cofactor evidence="6">
        <name>[2Fe-2S] cluster</name>
        <dbReference type="ChEBI" id="CHEBI:190135"/>
    </cofactor>
</comment>
<keyword evidence="9" id="KW-1185">Reference proteome</keyword>
<proteinExistence type="inferred from homology"/>
<keyword evidence="4" id="KW-0408">Iron</keyword>
<name>A0ABW4I6X5_9SPHN</name>
<dbReference type="PANTHER" id="PTHR23426:SF65">
    <property type="entry name" value="FERREDOXIN-2, MITOCHONDRIAL"/>
    <property type="match status" value="1"/>
</dbReference>
<evidence type="ECO:0000256" key="4">
    <source>
        <dbReference type="ARBA" id="ARBA00023004"/>
    </source>
</evidence>
<sequence length="108" mass="11382">MPKVTYIEAGGASHDIDVAEGENVMRGAVYNGVEGIVGECGGGLACATCHCYVDEEWTGAVGGPSSQDEEDMLDSVAAERRPESRLSCQIVVTDALDGLVVHLPDHQY</sequence>
<evidence type="ECO:0000256" key="6">
    <source>
        <dbReference type="ARBA" id="ARBA00034078"/>
    </source>
</evidence>
<dbReference type="PRINTS" id="PR00355">
    <property type="entry name" value="ADRENODOXIN"/>
</dbReference>
<evidence type="ECO:0000256" key="2">
    <source>
        <dbReference type="ARBA" id="ARBA00022714"/>
    </source>
</evidence>